<dbReference type="Gene3D" id="3.40.50.10780">
    <property type="entry name" value="Dipeptide transport protein"/>
    <property type="match status" value="1"/>
</dbReference>
<dbReference type="PIRSF" id="PIRSF015853">
    <property type="entry name" value="Pep_DppA"/>
    <property type="match status" value="1"/>
</dbReference>
<dbReference type="Pfam" id="PF04951">
    <property type="entry name" value="Peptidase_M55"/>
    <property type="match status" value="1"/>
</dbReference>
<dbReference type="AlphaFoldDB" id="A0A6J6FUI6"/>
<sequence>MRVFVSADMEGITGVVHGQELTQDTPSWNEARRWMTADVVAAANGALAAGAEEVVVVDGHAGMRNLLFDQLPAGVTAHRGPAAGRVMCQVEGLDASFDCVLLVGYHSMAGTDGMLSHTWHGGVVGQYRLNGVPIGETAITAAVAGHHGVPVVLATGDQYLVAEAAAAVPGITTAQVKETTGRQNARCLPFATTGEMIRAAAESAVRERASVMPVRTTTPVVIEIDTLSHRQADRIERFRPVERVGVRTIRITAPDVPAAFAEAWLAVEVADFEAGSWNQ</sequence>
<dbReference type="CDD" id="cd08663">
    <property type="entry name" value="DAP_dppA_1"/>
    <property type="match status" value="1"/>
</dbReference>
<dbReference type="InterPro" id="IPR027476">
    <property type="entry name" value="DppA_N"/>
</dbReference>
<name>A0A6J6FUI6_9ZZZZ</name>
<dbReference type="InterPro" id="IPR007035">
    <property type="entry name" value="Peptidase_M55"/>
</dbReference>
<dbReference type="EMBL" id="CAEZSR010000244">
    <property type="protein sequence ID" value="CAB4592722.1"/>
    <property type="molecule type" value="Genomic_DNA"/>
</dbReference>
<proteinExistence type="predicted"/>
<organism evidence="1">
    <name type="scientific">freshwater metagenome</name>
    <dbReference type="NCBI Taxonomy" id="449393"/>
    <lineage>
        <taxon>unclassified sequences</taxon>
        <taxon>metagenomes</taxon>
        <taxon>ecological metagenomes</taxon>
    </lineage>
</organism>
<dbReference type="InterPro" id="IPR036177">
    <property type="entry name" value="Peptidase_M55_sf"/>
</dbReference>
<protein>
    <submittedName>
        <fullName evidence="1">Unannotated protein</fullName>
    </submittedName>
</protein>
<gene>
    <name evidence="1" type="ORF">UFOPK1493_03830</name>
</gene>
<reference evidence="1" key="1">
    <citation type="submission" date="2020-05" db="EMBL/GenBank/DDBJ databases">
        <authorList>
            <person name="Chiriac C."/>
            <person name="Salcher M."/>
            <person name="Ghai R."/>
            <person name="Kavagutti S V."/>
        </authorList>
    </citation>
    <scope>NUCLEOTIDE SEQUENCE</scope>
</reference>
<accession>A0A6J6FUI6</accession>
<evidence type="ECO:0000313" key="1">
    <source>
        <dbReference type="EMBL" id="CAB4592722.1"/>
    </source>
</evidence>
<dbReference type="Gene3D" id="3.30.1360.130">
    <property type="entry name" value="Dipeptide transport protein"/>
    <property type="match status" value="1"/>
</dbReference>
<dbReference type="SUPFAM" id="SSF63992">
    <property type="entry name" value="Dipeptide transport protein"/>
    <property type="match status" value="1"/>
</dbReference>